<dbReference type="GO" id="GO:0016209">
    <property type="term" value="F:antioxidant activity"/>
    <property type="evidence" value="ECO:0007669"/>
    <property type="project" value="InterPro"/>
</dbReference>
<dbReference type="Proteomes" id="UP000184327">
    <property type="component" value="Unassembled WGS sequence"/>
</dbReference>
<keyword evidence="1" id="KW-0676">Redox-active center</keyword>
<dbReference type="InterPro" id="IPR006311">
    <property type="entry name" value="TAT_signal"/>
</dbReference>
<dbReference type="InterPro" id="IPR017937">
    <property type="entry name" value="Thioredoxin_CS"/>
</dbReference>
<dbReference type="GO" id="GO:0016853">
    <property type="term" value="F:isomerase activity"/>
    <property type="evidence" value="ECO:0007669"/>
    <property type="project" value="UniProtKB-KW"/>
</dbReference>
<dbReference type="Gene3D" id="3.40.30.10">
    <property type="entry name" value="Glutaredoxin"/>
    <property type="match status" value="1"/>
</dbReference>
<dbReference type="GO" id="GO:0015036">
    <property type="term" value="F:disulfide oxidoreductase activity"/>
    <property type="evidence" value="ECO:0007669"/>
    <property type="project" value="UniProtKB-ARBA"/>
</dbReference>
<evidence type="ECO:0000256" key="1">
    <source>
        <dbReference type="ARBA" id="ARBA00023284"/>
    </source>
</evidence>
<dbReference type="AlphaFoldDB" id="A0A1M4VSS6"/>
<accession>A0A1M4VSS6</accession>
<sequence>MTHMPHATPADTAAFAHSNRRQWLRHLAQASAVLSMGMGMPVWQAAASTPAGNSTDAFWQAELPGLDGQPQPLNAYRGKPLLVNFWASWCAPCVKELPLLNTFHHALPTGEWQVLGIAVDTASNIQRFLQRTSVDFPTLVAGSAGLQLSRGLGNTSGGLPFTVVFDSSGQVIERVSGLVEEGQLQQWRATVR</sequence>
<dbReference type="RefSeq" id="WP_073354751.1">
    <property type="nucleotide sequence ID" value="NZ_FQUZ01000006.1"/>
</dbReference>
<dbReference type="InterPro" id="IPR013766">
    <property type="entry name" value="Thioredoxin_domain"/>
</dbReference>
<dbReference type="InterPro" id="IPR000866">
    <property type="entry name" value="AhpC/TSA"/>
</dbReference>
<dbReference type="PROSITE" id="PS00194">
    <property type="entry name" value="THIOREDOXIN_1"/>
    <property type="match status" value="1"/>
</dbReference>
<keyword evidence="3" id="KW-0413">Isomerase</keyword>
<dbReference type="STRING" id="1122156.SAMN02745117_00721"/>
<dbReference type="SUPFAM" id="SSF52833">
    <property type="entry name" value="Thioredoxin-like"/>
    <property type="match status" value="1"/>
</dbReference>
<dbReference type="PANTHER" id="PTHR42852:SF13">
    <property type="entry name" value="PROTEIN DIPZ"/>
    <property type="match status" value="1"/>
</dbReference>
<dbReference type="Pfam" id="PF00578">
    <property type="entry name" value="AhpC-TSA"/>
    <property type="match status" value="1"/>
</dbReference>
<feature type="domain" description="Thioredoxin" evidence="2">
    <location>
        <begin position="52"/>
        <end position="192"/>
    </location>
</feature>
<keyword evidence="4" id="KW-1185">Reference proteome</keyword>
<dbReference type="InterPro" id="IPR050553">
    <property type="entry name" value="Thioredoxin_ResA/DsbE_sf"/>
</dbReference>
<dbReference type="PROSITE" id="PS51318">
    <property type="entry name" value="TAT"/>
    <property type="match status" value="1"/>
</dbReference>
<dbReference type="OrthoDB" id="9811352at2"/>
<evidence type="ECO:0000259" key="2">
    <source>
        <dbReference type="PROSITE" id="PS51352"/>
    </source>
</evidence>
<name>A0A1M4VSS6_9BURK</name>
<dbReference type="EMBL" id="FQUZ01000006">
    <property type="protein sequence ID" value="SHE72086.1"/>
    <property type="molecule type" value="Genomic_DNA"/>
</dbReference>
<dbReference type="CDD" id="cd02966">
    <property type="entry name" value="TlpA_like_family"/>
    <property type="match status" value="1"/>
</dbReference>
<organism evidence="3 4">
    <name type="scientific">Lampropedia hyalina DSM 16112</name>
    <dbReference type="NCBI Taxonomy" id="1122156"/>
    <lineage>
        <taxon>Bacteria</taxon>
        <taxon>Pseudomonadati</taxon>
        <taxon>Pseudomonadota</taxon>
        <taxon>Betaproteobacteria</taxon>
        <taxon>Burkholderiales</taxon>
        <taxon>Comamonadaceae</taxon>
        <taxon>Lampropedia</taxon>
    </lineage>
</organism>
<proteinExistence type="predicted"/>
<dbReference type="InterPro" id="IPR036249">
    <property type="entry name" value="Thioredoxin-like_sf"/>
</dbReference>
<dbReference type="PROSITE" id="PS51352">
    <property type="entry name" value="THIOREDOXIN_2"/>
    <property type="match status" value="1"/>
</dbReference>
<dbReference type="PANTHER" id="PTHR42852">
    <property type="entry name" value="THIOL:DISULFIDE INTERCHANGE PROTEIN DSBE"/>
    <property type="match status" value="1"/>
</dbReference>
<gene>
    <name evidence="3" type="ORF">SAMN02745117_00721</name>
</gene>
<evidence type="ECO:0000313" key="4">
    <source>
        <dbReference type="Proteomes" id="UP000184327"/>
    </source>
</evidence>
<reference evidence="3 4" key="1">
    <citation type="submission" date="2016-11" db="EMBL/GenBank/DDBJ databases">
        <authorList>
            <person name="Jaros S."/>
            <person name="Januszkiewicz K."/>
            <person name="Wedrychowicz H."/>
        </authorList>
    </citation>
    <scope>NUCLEOTIDE SEQUENCE [LARGE SCALE GENOMIC DNA]</scope>
    <source>
        <strain evidence="3 4">DSM 16112</strain>
    </source>
</reference>
<protein>
    <submittedName>
        <fullName evidence="3">Thiol-disulfide isomerase or thioredoxin</fullName>
    </submittedName>
</protein>
<evidence type="ECO:0000313" key="3">
    <source>
        <dbReference type="EMBL" id="SHE72086.1"/>
    </source>
</evidence>